<dbReference type="Pfam" id="PF14105">
    <property type="entry name" value="DUF4278"/>
    <property type="match status" value="1"/>
</dbReference>
<reference evidence="2 3" key="1">
    <citation type="submission" date="2024-09" db="EMBL/GenBank/DDBJ databases">
        <title>Floridaenema gen nov. (Aerosakkonemataceae, Aerosakkonematales ord. nov., Cyanobacteria) from benthic tropical and subtropical fresh waters, with the description of four new species.</title>
        <authorList>
            <person name="Moretto J.A."/>
            <person name="Berthold D.E."/>
            <person name="Lefler F.W."/>
            <person name="Huang I.-S."/>
            <person name="Laughinghouse H. IV."/>
        </authorList>
    </citation>
    <scope>NUCLEOTIDE SEQUENCE [LARGE SCALE GENOMIC DNA]</scope>
    <source>
        <strain evidence="2 3">BLCC-F50</strain>
    </source>
</reference>
<dbReference type="Proteomes" id="UP001576784">
    <property type="component" value="Unassembled WGS sequence"/>
</dbReference>
<organism evidence="2 3">
    <name type="scientific">Floridaenema flaviceps BLCC-F50</name>
    <dbReference type="NCBI Taxonomy" id="3153642"/>
    <lineage>
        <taxon>Bacteria</taxon>
        <taxon>Bacillati</taxon>
        <taxon>Cyanobacteriota</taxon>
        <taxon>Cyanophyceae</taxon>
        <taxon>Oscillatoriophycideae</taxon>
        <taxon>Aerosakkonematales</taxon>
        <taxon>Aerosakkonemataceae</taxon>
        <taxon>Floridanema</taxon>
        <taxon>Floridanema flaviceps</taxon>
    </lineage>
</organism>
<dbReference type="EMBL" id="JBHFNR010000286">
    <property type="protein sequence ID" value="MFB2898352.1"/>
    <property type="molecule type" value="Genomic_DNA"/>
</dbReference>
<gene>
    <name evidence="2" type="ORF">ACE1CI_36000</name>
</gene>
<accession>A0ABV4Y4Y9</accession>
<name>A0ABV4Y4Y9_9CYAN</name>
<keyword evidence="1" id="KW-0472">Membrane</keyword>
<feature type="transmembrane region" description="Helical" evidence="1">
    <location>
        <begin position="26"/>
        <end position="59"/>
    </location>
</feature>
<evidence type="ECO:0000313" key="2">
    <source>
        <dbReference type="EMBL" id="MFB2898352.1"/>
    </source>
</evidence>
<evidence type="ECO:0000256" key="1">
    <source>
        <dbReference type="SAM" id="Phobius"/>
    </source>
</evidence>
<proteinExistence type="predicted"/>
<comment type="caution">
    <text evidence="2">The sequence shown here is derived from an EMBL/GenBank/DDBJ whole genome shotgun (WGS) entry which is preliminary data.</text>
</comment>
<protein>
    <submittedName>
        <fullName evidence="2">DUF4278 domain-containing protein</fullName>
    </submittedName>
</protein>
<keyword evidence="3" id="KW-1185">Reference proteome</keyword>
<dbReference type="RefSeq" id="WP_413267949.1">
    <property type="nucleotide sequence ID" value="NZ_JBHFNR010000286.1"/>
</dbReference>
<dbReference type="InterPro" id="IPR025458">
    <property type="entry name" value="DUF4278"/>
</dbReference>
<keyword evidence="1" id="KW-0812">Transmembrane</keyword>
<keyword evidence="1" id="KW-1133">Transmembrane helix</keyword>
<evidence type="ECO:0000313" key="3">
    <source>
        <dbReference type="Proteomes" id="UP001576784"/>
    </source>
</evidence>
<sequence>MNFSFMIPLSIVFVATYFFKKSSDDIAYLCGIVIVICLLFSLILAPWQIQLLLLVLAALWTINLRQQNQTVVEVEQENKPTLLYRGSNYEHNASNANNIEVAEADLEGKYRGQVWKNHHKEETAIPQTFHLTYRGATVECQKYVALKDEEEAEIKANGHSPTDRNDSNS</sequence>